<reference evidence="1 2" key="1">
    <citation type="submission" date="2018-03" db="EMBL/GenBank/DDBJ databases">
        <title>Genome sequence of Clostridium liquoris DSM 100320.</title>
        <authorList>
            <person name="Poehlein A."/>
            <person name="Daniel R."/>
        </authorList>
    </citation>
    <scope>NUCLEOTIDE SEQUENCE [LARGE SCALE GENOMIC DNA]</scope>
    <source>
        <strain evidence="1 2">DSM 100320</strain>
    </source>
</reference>
<keyword evidence="2" id="KW-1185">Reference proteome</keyword>
<sequence>MEYEDSIISAINNTNALLNAINSVKTELCRLNLNFCEKEYIENCVNPILIILSSLVLTSYELSVSVSILSSSPIVPPKKSKLKNTIHLIYKMNEECEELFKVLKKRLKPLIHDNADGCKFL</sequence>
<dbReference type="Proteomes" id="UP000239706">
    <property type="component" value="Unassembled WGS sequence"/>
</dbReference>
<dbReference type="OrthoDB" id="9179987at2"/>
<accession>A0A2T0B7N9</accession>
<comment type="caution">
    <text evidence="1">The sequence shown here is derived from an EMBL/GenBank/DDBJ whole genome shotgun (WGS) entry which is preliminary data.</text>
</comment>
<dbReference type="EMBL" id="PVXO01000012">
    <property type="protein sequence ID" value="PRR79904.1"/>
    <property type="molecule type" value="Genomic_DNA"/>
</dbReference>
<dbReference type="RefSeq" id="WP_106062803.1">
    <property type="nucleotide sequence ID" value="NZ_PVXO01000012.1"/>
</dbReference>
<gene>
    <name evidence="1" type="ORF">CLLI_06370</name>
</gene>
<organism evidence="1 2">
    <name type="scientific">Clostridium liquoris</name>
    <dbReference type="NCBI Taxonomy" id="1289519"/>
    <lineage>
        <taxon>Bacteria</taxon>
        <taxon>Bacillati</taxon>
        <taxon>Bacillota</taxon>
        <taxon>Clostridia</taxon>
        <taxon>Eubacteriales</taxon>
        <taxon>Clostridiaceae</taxon>
        <taxon>Clostridium</taxon>
    </lineage>
</organism>
<evidence type="ECO:0000313" key="1">
    <source>
        <dbReference type="EMBL" id="PRR79904.1"/>
    </source>
</evidence>
<evidence type="ECO:0000313" key="2">
    <source>
        <dbReference type="Proteomes" id="UP000239706"/>
    </source>
</evidence>
<dbReference type="AlphaFoldDB" id="A0A2T0B7N9"/>
<proteinExistence type="predicted"/>
<name>A0A2T0B7N9_9CLOT</name>
<protein>
    <submittedName>
        <fullName evidence="1">Uncharacterized protein</fullName>
    </submittedName>
</protein>